<organism evidence="1">
    <name type="scientific">Solibacter usitatus (strain Ellin6076)</name>
    <dbReference type="NCBI Taxonomy" id="234267"/>
    <lineage>
        <taxon>Bacteria</taxon>
        <taxon>Pseudomonadati</taxon>
        <taxon>Acidobacteriota</taxon>
        <taxon>Terriglobia</taxon>
        <taxon>Bryobacterales</taxon>
        <taxon>Solibacteraceae</taxon>
        <taxon>Candidatus Solibacter</taxon>
    </lineage>
</organism>
<dbReference type="AlphaFoldDB" id="Q01NH8"/>
<reference evidence="1" key="1">
    <citation type="submission" date="2006-10" db="EMBL/GenBank/DDBJ databases">
        <title>Complete sequence of Solibacter usitatus Ellin6076.</title>
        <authorList>
            <consortium name="US DOE Joint Genome Institute"/>
            <person name="Copeland A."/>
            <person name="Lucas S."/>
            <person name="Lapidus A."/>
            <person name="Barry K."/>
            <person name="Detter J.C."/>
            <person name="Glavina del Rio T."/>
            <person name="Hammon N."/>
            <person name="Israni S."/>
            <person name="Dalin E."/>
            <person name="Tice H."/>
            <person name="Pitluck S."/>
            <person name="Thompson L.S."/>
            <person name="Brettin T."/>
            <person name="Bruce D."/>
            <person name="Han C."/>
            <person name="Tapia R."/>
            <person name="Gilna P."/>
            <person name="Schmutz J."/>
            <person name="Larimer F."/>
            <person name="Land M."/>
            <person name="Hauser L."/>
            <person name="Kyrpides N."/>
            <person name="Mikhailova N."/>
            <person name="Janssen P.H."/>
            <person name="Kuske C.R."/>
            <person name="Richardson P."/>
        </authorList>
    </citation>
    <scope>NUCLEOTIDE SEQUENCE</scope>
    <source>
        <strain evidence="1">Ellin6076</strain>
    </source>
</reference>
<dbReference type="HOGENOM" id="CLU_077467_0_1_0"/>
<dbReference type="EMBL" id="CP000473">
    <property type="protein sequence ID" value="ABJ88792.1"/>
    <property type="molecule type" value="Genomic_DNA"/>
</dbReference>
<sequence length="169" mass="18845">MTIGHSNRALAELVGLLKANGVDLLADVRSMPRSRHNPQFNQETLPETLEEAGIGYVHLPQLGGMRRPRPDSRNTGWKNASFRGYADYMQTPEFEAALENLMRLEGDQRVAIMCAEAVPWRCHRSLISDALMARGVGVSHIMSMGSNRGHELTSFARVIDGRVDYPGLW</sequence>
<dbReference type="PANTHER" id="PTHR39337:SF1">
    <property type="entry name" value="BLR5642 PROTEIN"/>
    <property type="match status" value="1"/>
</dbReference>
<evidence type="ECO:0000313" key="1">
    <source>
        <dbReference type="EMBL" id="ABJ88792.1"/>
    </source>
</evidence>
<dbReference type="PANTHER" id="PTHR39337">
    <property type="entry name" value="BLR5642 PROTEIN"/>
    <property type="match status" value="1"/>
</dbReference>
<dbReference type="STRING" id="234267.Acid_7898"/>
<protein>
    <submittedName>
        <fullName evidence="1">Uncharacterized protein</fullName>
    </submittedName>
</protein>
<proteinExistence type="predicted"/>
<accession>Q01NH8</accession>
<dbReference type="OrthoDB" id="9789109at2"/>
<dbReference type="Pfam" id="PF04343">
    <property type="entry name" value="DUF488"/>
    <property type="match status" value="1"/>
</dbReference>
<dbReference type="InterPro" id="IPR007438">
    <property type="entry name" value="DUF488"/>
</dbReference>
<dbReference type="KEGG" id="sus:Acid_7898"/>
<name>Q01NH8_SOLUE</name>
<dbReference type="eggNOG" id="COG5483">
    <property type="taxonomic scope" value="Bacteria"/>
</dbReference>
<gene>
    <name evidence="1" type="ordered locus">Acid_7898</name>
</gene>
<dbReference type="InParanoid" id="Q01NH8"/>
<dbReference type="PIRSF" id="PIRSF024492">
    <property type="entry name" value="UCP024492"/>
    <property type="match status" value="1"/>
</dbReference>
<dbReference type="InterPro" id="IPR014519">
    <property type="entry name" value="UCP024492"/>
</dbReference>